<dbReference type="Gene3D" id="3.10.100.10">
    <property type="entry name" value="Mannose-Binding Protein A, subunit A"/>
    <property type="match status" value="2"/>
</dbReference>
<gene>
    <name evidence="2" type="ORF">CTOB1V02_LOCUS6676</name>
</gene>
<proteinExistence type="predicted"/>
<sequence length="361" mass="40834">MFTAYGALRRGETGPKKQGKNSLPYEASYKVLEEFKRGTQDRADRREDSWCLRYDFLSSNPDHLEKGQKRSNEDGPKTQSPGCKTSTPVADQYAAVRYDFLSSNPDHLEKGQKRSNEDGPKTQSPGCKTSTPVADQYAAAKTCDHPFEETPGGKCLFNPMGVLQVTWDEGQRICRWMNENGHLVEFQSYDELQDVTSYLKEHYGSCSHWSSVQWMDRERDNVLPILCEIPPRWKCPSTFSPVGGTCYYIGKSLLPWDAAQEFCHSLAPNGKLAELETVEEIYAVTEFLMKNGNNRHRWNDSPRTDSAYELCEADPADLSSVDFALWAMKRSFLRATRGISEGHLNNVLHQGLNDGQEVPGH</sequence>
<feature type="compositionally biased region" description="Basic and acidic residues" evidence="1">
    <location>
        <begin position="106"/>
        <end position="120"/>
    </location>
</feature>
<reference evidence="2" key="1">
    <citation type="submission" date="2020-11" db="EMBL/GenBank/DDBJ databases">
        <authorList>
            <person name="Tran Van P."/>
        </authorList>
    </citation>
    <scope>NUCLEOTIDE SEQUENCE</scope>
</reference>
<protein>
    <submittedName>
        <fullName evidence="2">Uncharacterized protein</fullName>
    </submittedName>
</protein>
<feature type="compositionally biased region" description="Basic and acidic residues" evidence="1">
    <location>
        <begin position="62"/>
        <end position="76"/>
    </location>
</feature>
<dbReference type="AlphaFoldDB" id="A0A7R8ZLW4"/>
<dbReference type="OrthoDB" id="6331336at2759"/>
<dbReference type="SUPFAM" id="SSF56436">
    <property type="entry name" value="C-type lectin-like"/>
    <property type="match status" value="2"/>
</dbReference>
<feature type="region of interest" description="Disordered" evidence="1">
    <location>
        <begin position="61"/>
        <end position="88"/>
    </location>
</feature>
<feature type="compositionally biased region" description="Polar residues" evidence="1">
    <location>
        <begin position="77"/>
        <end position="88"/>
    </location>
</feature>
<organism evidence="2">
    <name type="scientific">Cyprideis torosa</name>
    <dbReference type="NCBI Taxonomy" id="163714"/>
    <lineage>
        <taxon>Eukaryota</taxon>
        <taxon>Metazoa</taxon>
        <taxon>Ecdysozoa</taxon>
        <taxon>Arthropoda</taxon>
        <taxon>Crustacea</taxon>
        <taxon>Oligostraca</taxon>
        <taxon>Ostracoda</taxon>
        <taxon>Podocopa</taxon>
        <taxon>Podocopida</taxon>
        <taxon>Cytherocopina</taxon>
        <taxon>Cytheroidea</taxon>
        <taxon>Cytherideidae</taxon>
        <taxon>Cyprideis</taxon>
    </lineage>
</organism>
<dbReference type="InterPro" id="IPR016186">
    <property type="entry name" value="C-type_lectin-like/link_sf"/>
</dbReference>
<feature type="region of interest" description="Disordered" evidence="1">
    <location>
        <begin position="104"/>
        <end position="131"/>
    </location>
</feature>
<dbReference type="InterPro" id="IPR016187">
    <property type="entry name" value="CTDL_fold"/>
</dbReference>
<evidence type="ECO:0000256" key="1">
    <source>
        <dbReference type="SAM" id="MobiDB-lite"/>
    </source>
</evidence>
<evidence type="ECO:0000313" key="2">
    <source>
        <dbReference type="EMBL" id="CAD7228798.1"/>
    </source>
</evidence>
<dbReference type="EMBL" id="OB661706">
    <property type="protein sequence ID" value="CAD7228798.1"/>
    <property type="molecule type" value="Genomic_DNA"/>
</dbReference>
<feature type="region of interest" description="Disordered" evidence="1">
    <location>
        <begin position="1"/>
        <end position="25"/>
    </location>
</feature>
<accession>A0A7R8ZLW4</accession>
<feature type="compositionally biased region" description="Polar residues" evidence="1">
    <location>
        <begin position="121"/>
        <end position="131"/>
    </location>
</feature>
<dbReference type="CDD" id="cd00037">
    <property type="entry name" value="CLECT"/>
    <property type="match status" value="2"/>
</dbReference>
<name>A0A7R8ZLW4_9CRUS</name>